<gene>
    <name evidence="2" type="ORF">DEO72_LG4g656</name>
</gene>
<feature type="compositionally biased region" description="Basic and acidic residues" evidence="1">
    <location>
        <begin position="85"/>
        <end position="95"/>
    </location>
</feature>
<dbReference type="AlphaFoldDB" id="A0A4D6LME8"/>
<dbReference type="EMBL" id="CP039348">
    <property type="protein sequence ID" value="QCD89710.1"/>
    <property type="molecule type" value="Genomic_DNA"/>
</dbReference>
<dbReference type="Proteomes" id="UP000501690">
    <property type="component" value="Linkage Group LG4"/>
</dbReference>
<organism evidence="2 3">
    <name type="scientific">Vigna unguiculata</name>
    <name type="common">Cowpea</name>
    <dbReference type="NCBI Taxonomy" id="3917"/>
    <lineage>
        <taxon>Eukaryota</taxon>
        <taxon>Viridiplantae</taxon>
        <taxon>Streptophyta</taxon>
        <taxon>Embryophyta</taxon>
        <taxon>Tracheophyta</taxon>
        <taxon>Spermatophyta</taxon>
        <taxon>Magnoliopsida</taxon>
        <taxon>eudicotyledons</taxon>
        <taxon>Gunneridae</taxon>
        <taxon>Pentapetalae</taxon>
        <taxon>rosids</taxon>
        <taxon>fabids</taxon>
        <taxon>Fabales</taxon>
        <taxon>Fabaceae</taxon>
        <taxon>Papilionoideae</taxon>
        <taxon>50 kb inversion clade</taxon>
        <taxon>NPAAA clade</taxon>
        <taxon>indigoferoid/millettioid clade</taxon>
        <taxon>Phaseoleae</taxon>
        <taxon>Vigna</taxon>
    </lineage>
</organism>
<reference evidence="2 3" key="1">
    <citation type="submission" date="2019-04" db="EMBL/GenBank/DDBJ databases">
        <title>An improved genome assembly and genetic linkage map for asparagus bean, Vigna unguiculata ssp. sesquipedialis.</title>
        <authorList>
            <person name="Xia Q."/>
            <person name="Zhang R."/>
            <person name="Dong Y."/>
        </authorList>
    </citation>
    <scope>NUCLEOTIDE SEQUENCE [LARGE SCALE GENOMIC DNA]</scope>
    <source>
        <tissue evidence="2">Leaf</tissue>
    </source>
</reference>
<keyword evidence="3" id="KW-1185">Reference proteome</keyword>
<evidence type="ECO:0000313" key="3">
    <source>
        <dbReference type="Proteomes" id="UP000501690"/>
    </source>
</evidence>
<proteinExistence type="predicted"/>
<feature type="region of interest" description="Disordered" evidence="1">
    <location>
        <begin position="1"/>
        <end position="95"/>
    </location>
</feature>
<evidence type="ECO:0000256" key="1">
    <source>
        <dbReference type="SAM" id="MobiDB-lite"/>
    </source>
</evidence>
<feature type="compositionally biased region" description="Low complexity" evidence="1">
    <location>
        <begin position="46"/>
        <end position="64"/>
    </location>
</feature>
<name>A0A4D6LME8_VIGUN</name>
<evidence type="ECO:0000313" key="2">
    <source>
        <dbReference type="EMBL" id="QCD89710.1"/>
    </source>
</evidence>
<protein>
    <submittedName>
        <fullName evidence="2">Uncharacterized protein</fullName>
    </submittedName>
</protein>
<accession>A0A4D6LME8</accession>
<sequence>MFSISYSTKQATTSGNQSELEHETCPSIAQARSPRSGGRGSLTQASPSHLGESSSSGTVASAISRLGETSSSERDCSSLKTKARRLSDSWSRKPG</sequence>
<feature type="compositionally biased region" description="Polar residues" evidence="1">
    <location>
        <begin position="1"/>
        <end position="18"/>
    </location>
</feature>